<evidence type="ECO:0000313" key="8">
    <source>
        <dbReference type="Proteomes" id="UP001328107"/>
    </source>
</evidence>
<proteinExistence type="predicted"/>
<feature type="transmembrane region" description="Helical" evidence="5">
    <location>
        <begin position="74"/>
        <end position="91"/>
    </location>
</feature>
<dbReference type="PANTHER" id="PTHR45638:SF11">
    <property type="entry name" value="CYCLIC NUCLEOTIDE-GATED CATION CHANNEL SUBUNIT A"/>
    <property type="match status" value="1"/>
</dbReference>
<evidence type="ECO:0000256" key="5">
    <source>
        <dbReference type="SAM" id="Phobius"/>
    </source>
</evidence>
<dbReference type="GO" id="GO:0005222">
    <property type="term" value="F:intracellularly cAMP-activated cation channel activity"/>
    <property type="evidence" value="ECO:0007669"/>
    <property type="project" value="TreeGrafter"/>
</dbReference>
<keyword evidence="2 5" id="KW-0812">Transmembrane</keyword>
<feature type="domain" description="Ion transport" evidence="6">
    <location>
        <begin position="45"/>
        <end position="317"/>
    </location>
</feature>
<reference evidence="8" key="1">
    <citation type="submission" date="2022-10" db="EMBL/GenBank/DDBJ databases">
        <title>Genome assembly of Pristionchus species.</title>
        <authorList>
            <person name="Yoshida K."/>
            <person name="Sommer R.J."/>
        </authorList>
    </citation>
    <scope>NUCLEOTIDE SEQUENCE [LARGE SCALE GENOMIC DNA]</scope>
    <source>
        <strain evidence="8">RS5460</strain>
    </source>
</reference>
<sequence>VFHQIDVPSEAHVKQSGWRPYRKISNLYIDFLGGFTLHPNSSPAYYWTFLVVVCYVHNCLALSIFIFDDVYYKAFWPWVALNITADCIYALDIIVQMRYTILVDGLVVTNLHLLLNNYLSSKRLRFDLACLIPGDVILFLFPTTSVIRCTRLMKLPRVLDFVEMTKQRLTTRNQNISKLVYLVICCYVLFHWNACIYFFFSLLQGIDNTEPTDFTFGYTKVFDTTFSDCAIFMNDIEECIYNETSITNRENYMDEMLDYWKPKSHLLAFTNFSKEYTMSLYWSALTITTSGQQPWPANSEQNMLEVADTLFGLFFSLRSWVQSAVWCLNSTRRELHIRHCSIGPSST</sequence>
<dbReference type="InterPro" id="IPR005821">
    <property type="entry name" value="Ion_trans_dom"/>
</dbReference>
<dbReference type="GO" id="GO:0030553">
    <property type="term" value="F:cGMP binding"/>
    <property type="evidence" value="ECO:0007669"/>
    <property type="project" value="TreeGrafter"/>
</dbReference>
<dbReference type="SUPFAM" id="SSF81324">
    <property type="entry name" value="Voltage-gated potassium channels"/>
    <property type="match status" value="1"/>
</dbReference>
<keyword evidence="4 5" id="KW-0472">Membrane</keyword>
<dbReference type="GO" id="GO:0005223">
    <property type="term" value="F:intracellularly cGMP-activated cation channel activity"/>
    <property type="evidence" value="ECO:0007669"/>
    <property type="project" value="TreeGrafter"/>
</dbReference>
<dbReference type="Gene3D" id="1.10.287.70">
    <property type="match status" value="1"/>
</dbReference>
<keyword evidence="3 5" id="KW-1133">Transmembrane helix</keyword>
<evidence type="ECO:0000259" key="6">
    <source>
        <dbReference type="Pfam" id="PF00520"/>
    </source>
</evidence>
<dbReference type="EMBL" id="BTRK01000003">
    <property type="protein sequence ID" value="GMR39787.1"/>
    <property type="molecule type" value="Genomic_DNA"/>
</dbReference>
<keyword evidence="8" id="KW-1185">Reference proteome</keyword>
<dbReference type="GO" id="GO:0005886">
    <property type="term" value="C:plasma membrane"/>
    <property type="evidence" value="ECO:0007669"/>
    <property type="project" value="TreeGrafter"/>
</dbReference>
<feature type="transmembrane region" description="Helical" evidence="5">
    <location>
        <begin position="179"/>
        <end position="200"/>
    </location>
</feature>
<feature type="transmembrane region" description="Helical" evidence="5">
    <location>
        <begin position="44"/>
        <end position="67"/>
    </location>
</feature>
<evidence type="ECO:0000313" key="7">
    <source>
        <dbReference type="EMBL" id="GMR39787.1"/>
    </source>
</evidence>
<dbReference type="GO" id="GO:0017071">
    <property type="term" value="C:intracellular cyclic nucleotide activated cation channel complex"/>
    <property type="evidence" value="ECO:0007669"/>
    <property type="project" value="TreeGrafter"/>
</dbReference>
<dbReference type="Pfam" id="PF00520">
    <property type="entry name" value="Ion_trans"/>
    <property type="match status" value="1"/>
</dbReference>
<dbReference type="Proteomes" id="UP001328107">
    <property type="component" value="Unassembled WGS sequence"/>
</dbReference>
<dbReference type="GO" id="GO:0044877">
    <property type="term" value="F:protein-containing complex binding"/>
    <property type="evidence" value="ECO:0007669"/>
    <property type="project" value="TreeGrafter"/>
</dbReference>
<evidence type="ECO:0000256" key="1">
    <source>
        <dbReference type="ARBA" id="ARBA00004141"/>
    </source>
</evidence>
<protein>
    <recommendedName>
        <fullName evidence="6">Ion transport domain-containing protein</fullName>
    </recommendedName>
</protein>
<accession>A0AAN4ZEL7</accession>
<organism evidence="7 8">
    <name type="scientific">Pristionchus mayeri</name>
    <dbReference type="NCBI Taxonomy" id="1317129"/>
    <lineage>
        <taxon>Eukaryota</taxon>
        <taxon>Metazoa</taxon>
        <taxon>Ecdysozoa</taxon>
        <taxon>Nematoda</taxon>
        <taxon>Chromadorea</taxon>
        <taxon>Rhabditida</taxon>
        <taxon>Rhabditina</taxon>
        <taxon>Diplogasteromorpha</taxon>
        <taxon>Diplogasteroidea</taxon>
        <taxon>Neodiplogasteridae</taxon>
        <taxon>Pristionchus</taxon>
    </lineage>
</organism>
<gene>
    <name evidence="7" type="ORF">PMAYCL1PPCAC_09980</name>
</gene>
<dbReference type="PANTHER" id="PTHR45638">
    <property type="entry name" value="CYCLIC NUCLEOTIDE-GATED CATION CHANNEL SUBUNIT A"/>
    <property type="match status" value="1"/>
</dbReference>
<evidence type="ECO:0000256" key="2">
    <source>
        <dbReference type="ARBA" id="ARBA00022692"/>
    </source>
</evidence>
<evidence type="ECO:0000256" key="4">
    <source>
        <dbReference type="ARBA" id="ARBA00023136"/>
    </source>
</evidence>
<dbReference type="AlphaFoldDB" id="A0AAN4ZEL7"/>
<comment type="subcellular location">
    <subcellularLocation>
        <location evidence="1">Membrane</location>
        <topology evidence="1">Multi-pass membrane protein</topology>
    </subcellularLocation>
</comment>
<name>A0AAN4ZEL7_9BILA</name>
<comment type="caution">
    <text evidence="7">The sequence shown here is derived from an EMBL/GenBank/DDBJ whole genome shotgun (WGS) entry which is preliminary data.</text>
</comment>
<dbReference type="InterPro" id="IPR050866">
    <property type="entry name" value="CNG_cation_channel"/>
</dbReference>
<evidence type="ECO:0000256" key="3">
    <source>
        <dbReference type="ARBA" id="ARBA00022989"/>
    </source>
</evidence>
<feature type="non-terminal residue" evidence="7">
    <location>
        <position position="1"/>
    </location>
</feature>